<name>A0A931DGG5_9ACTN</name>
<dbReference type="NCBIfam" id="TIGR00045">
    <property type="entry name" value="glycerate kinase"/>
    <property type="match status" value="1"/>
</dbReference>
<dbReference type="PANTHER" id="PTHR21599">
    <property type="entry name" value="GLYCERATE KINASE"/>
    <property type="match status" value="1"/>
</dbReference>
<dbReference type="InterPro" id="IPR018197">
    <property type="entry name" value="Glycerate_kinase_RE-like"/>
</dbReference>
<protein>
    <submittedName>
        <fullName evidence="5">Glycerate kinase</fullName>
        <ecNumber evidence="5">2.7.1.31</ecNumber>
    </submittedName>
</protein>
<dbReference type="PIRSF" id="PIRSF006078">
    <property type="entry name" value="GlxK"/>
    <property type="match status" value="1"/>
</dbReference>
<evidence type="ECO:0000256" key="3">
    <source>
        <dbReference type="ARBA" id="ARBA00022777"/>
    </source>
</evidence>
<keyword evidence="3 4" id="KW-0418">Kinase</keyword>
<evidence type="ECO:0000313" key="6">
    <source>
        <dbReference type="Proteomes" id="UP000614047"/>
    </source>
</evidence>
<dbReference type="Gene3D" id="3.90.1510.10">
    <property type="entry name" value="Glycerate kinase, domain 2"/>
    <property type="match status" value="1"/>
</dbReference>
<evidence type="ECO:0000313" key="5">
    <source>
        <dbReference type="EMBL" id="MBG6088168.1"/>
    </source>
</evidence>
<comment type="similarity">
    <text evidence="1 4">Belongs to the glycerate kinase type-1 family.</text>
</comment>
<dbReference type="RefSeq" id="WP_307828844.1">
    <property type="nucleotide sequence ID" value="NZ_BAABES010000027.1"/>
</dbReference>
<keyword evidence="6" id="KW-1185">Reference proteome</keyword>
<dbReference type="PANTHER" id="PTHR21599:SF0">
    <property type="entry name" value="GLYCERATE KINASE"/>
    <property type="match status" value="1"/>
</dbReference>
<comment type="caution">
    <text evidence="5">The sequence shown here is derived from an EMBL/GenBank/DDBJ whole genome shotgun (WGS) entry which is preliminary data.</text>
</comment>
<dbReference type="EC" id="2.7.1.31" evidence="5"/>
<evidence type="ECO:0000256" key="1">
    <source>
        <dbReference type="ARBA" id="ARBA00006284"/>
    </source>
</evidence>
<keyword evidence="2 4" id="KW-0808">Transferase</keyword>
<evidence type="ECO:0000256" key="4">
    <source>
        <dbReference type="PIRNR" id="PIRNR006078"/>
    </source>
</evidence>
<dbReference type="InterPro" id="IPR004381">
    <property type="entry name" value="Glycerate_kinase"/>
</dbReference>
<organism evidence="5 6">
    <name type="scientific">Actinomadura viridis</name>
    <dbReference type="NCBI Taxonomy" id="58110"/>
    <lineage>
        <taxon>Bacteria</taxon>
        <taxon>Bacillati</taxon>
        <taxon>Actinomycetota</taxon>
        <taxon>Actinomycetes</taxon>
        <taxon>Streptosporangiales</taxon>
        <taxon>Thermomonosporaceae</taxon>
        <taxon>Actinomadura</taxon>
    </lineage>
</organism>
<accession>A0A931DGG5</accession>
<dbReference type="Proteomes" id="UP000614047">
    <property type="component" value="Unassembled WGS sequence"/>
</dbReference>
<sequence>MLSADSLPDHPTGGHVLLAPSRFKGSLTAREVARHLAAGLRRARPAVPIVELPVADGGDGTAEAAIAAGWRRVRVEVSGPTGRPVTASLAIDGRSAVVELAEASGLRRLPGGRLHPLGATSLGTGQMLAHAVRLGARRIVLGVGGAACTDGGAGLVQGLGGRLLDAKGRELPPGAAALRSLHTLDLRGMADLSGVEVIVAGDAGGALLGRNGAAVGQARRKGAGPEEIRVLDAALRRWADLAEAASRTAARDRPGAGAAGGVGFAALAFLGATLEPGIGLMLDLLGFAGKARGAHLVVAGEGALDVQSLRGRAPIGVARAAARAGVPVVAAVGRRGLTGEQLRKARIQGVYALTDIEPDAARCMRQAGPLLEQLTVAIADEWLPRRRSAPPAAL</sequence>
<evidence type="ECO:0000256" key="2">
    <source>
        <dbReference type="ARBA" id="ARBA00022679"/>
    </source>
</evidence>
<dbReference type="EMBL" id="JADOUA010000001">
    <property type="protein sequence ID" value="MBG6088168.1"/>
    <property type="molecule type" value="Genomic_DNA"/>
</dbReference>
<dbReference type="Pfam" id="PF02595">
    <property type="entry name" value="Gly_kinase"/>
    <property type="match status" value="1"/>
</dbReference>
<gene>
    <name evidence="5" type="ORF">IW256_002281</name>
</gene>
<reference evidence="5" key="1">
    <citation type="submission" date="2020-11" db="EMBL/GenBank/DDBJ databases">
        <title>Sequencing the genomes of 1000 actinobacteria strains.</title>
        <authorList>
            <person name="Klenk H.-P."/>
        </authorList>
    </citation>
    <scope>NUCLEOTIDE SEQUENCE</scope>
    <source>
        <strain evidence="5">DSM 43175</strain>
    </source>
</reference>
<dbReference type="GO" id="GO:0031388">
    <property type="term" value="P:organic acid phosphorylation"/>
    <property type="evidence" value="ECO:0007669"/>
    <property type="project" value="UniProtKB-UniRule"/>
</dbReference>
<dbReference type="Gene3D" id="3.40.50.10350">
    <property type="entry name" value="Glycerate kinase, domain 1"/>
    <property type="match status" value="1"/>
</dbReference>
<dbReference type="SUPFAM" id="SSF110738">
    <property type="entry name" value="Glycerate kinase I"/>
    <property type="match status" value="1"/>
</dbReference>
<dbReference type="InterPro" id="IPR036129">
    <property type="entry name" value="Glycerate_kinase_sf"/>
</dbReference>
<dbReference type="AlphaFoldDB" id="A0A931DGG5"/>
<proteinExistence type="inferred from homology"/>
<dbReference type="GO" id="GO:0008887">
    <property type="term" value="F:glycerate kinase activity"/>
    <property type="evidence" value="ECO:0007669"/>
    <property type="project" value="UniProtKB-UniRule"/>
</dbReference>
<dbReference type="InterPro" id="IPR018193">
    <property type="entry name" value="Glyc_kinase_flavodox-like_fold"/>
</dbReference>